<reference evidence="5" key="1">
    <citation type="submission" date="2021-03" db="EMBL/GenBank/DDBJ databases">
        <title>Acanthopleuribacteraceae sp. M133.</title>
        <authorList>
            <person name="Wang G."/>
        </authorList>
    </citation>
    <scope>NUCLEOTIDE SEQUENCE</scope>
    <source>
        <strain evidence="5">M133</strain>
    </source>
</reference>
<dbReference type="RefSeq" id="WP_237382118.1">
    <property type="nucleotide sequence ID" value="NZ_CP071793.1"/>
</dbReference>
<sequence length="282" mass="31281">MAKSKNNIYLVETGPGEYKEFTRWPDCQAFVSGKSYRFAGGRDIAEAKKKITGRDTAPKAPTTSPTRKKPDTGASASAPPKPKNNIYIVEIGPQEYKKFTRWPDCQSFVRGKKFPFAGGVDEAEALAKLEATREKQLAFHEKKNTSKSAKAPVGPRPTEGICSDAGTHGNPGPCEYQVCDLSGKRLDYKHLGVHTNNYAELAGIEAMIRYAIKHSANPLWTDSQISLGWIKSGKLGPTVREPKLIMNMLKSIQALLKDHPELQLKKWHTKIWGEIPADFGRK</sequence>
<dbReference type="Gene3D" id="3.30.420.10">
    <property type="entry name" value="Ribonuclease H-like superfamily/Ribonuclease H"/>
    <property type="match status" value="1"/>
</dbReference>
<keyword evidence="6" id="KW-1185">Reference proteome</keyword>
<comment type="similarity">
    <text evidence="1">Belongs to the RNase H family.</text>
</comment>
<evidence type="ECO:0000313" key="6">
    <source>
        <dbReference type="Proteomes" id="UP000663929"/>
    </source>
</evidence>
<protein>
    <recommendedName>
        <fullName evidence="1">Ribonuclease H</fullName>
        <ecNumber evidence="1">3.1.26.4</ecNumber>
    </recommendedName>
</protein>
<organism evidence="5 6">
    <name type="scientific">Sulfidibacter corallicola</name>
    <dbReference type="NCBI Taxonomy" id="2818388"/>
    <lineage>
        <taxon>Bacteria</taxon>
        <taxon>Pseudomonadati</taxon>
        <taxon>Acidobacteriota</taxon>
        <taxon>Holophagae</taxon>
        <taxon>Acanthopleuribacterales</taxon>
        <taxon>Acanthopleuribacteraceae</taxon>
        <taxon>Sulfidibacter</taxon>
    </lineage>
</organism>
<keyword evidence="2" id="KW-0464">Manganese</keyword>
<keyword evidence="1" id="KW-0255">Endonuclease</keyword>
<keyword evidence="1" id="KW-0963">Cytoplasm</keyword>
<dbReference type="InterPro" id="IPR002156">
    <property type="entry name" value="RNaseH_domain"/>
</dbReference>
<dbReference type="KEGG" id="scor:J3U87_06000"/>
<dbReference type="PROSITE" id="PS50879">
    <property type="entry name" value="RNASE_H_1"/>
    <property type="match status" value="1"/>
</dbReference>
<dbReference type="InterPro" id="IPR036397">
    <property type="entry name" value="RNaseH_sf"/>
</dbReference>
<feature type="binding site" evidence="2">
    <location>
        <position position="222"/>
    </location>
    <ligand>
        <name>Mg(2+)</name>
        <dbReference type="ChEBI" id="CHEBI:18420"/>
        <label>2</label>
    </ligand>
</feature>
<dbReference type="InterPro" id="IPR017290">
    <property type="entry name" value="RNase_H_bac"/>
</dbReference>
<evidence type="ECO:0000256" key="3">
    <source>
        <dbReference type="SAM" id="MobiDB-lite"/>
    </source>
</evidence>
<keyword evidence="1 2" id="KW-0460">Magnesium</keyword>
<evidence type="ECO:0000256" key="2">
    <source>
        <dbReference type="PIRSR" id="PIRSR037839-1"/>
    </source>
</evidence>
<dbReference type="SUPFAM" id="SSF53098">
    <property type="entry name" value="Ribonuclease H-like"/>
    <property type="match status" value="1"/>
</dbReference>
<dbReference type="EMBL" id="CP071793">
    <property type="protein sequence ID" value="QTD52008.1"/>
    <property type="molecule type" value="Genomic_DNA"/>
</dbReference>
<dbReference type="GO" id="GO:0004523">
    <property type="term" value="F:RNA-DNA hybrid ribonuclease activity"/>
    <property type="evidence" value="ECO:0007669"/>
    <property type="project" value="UniProtKB-UniRule"/>
</dbReference>
<feature type="region of interest" description="Disordered" evidence="3">
    <location>
        <begin position="47"/>
        <end position="84"/>
    </location>
</feature>
<feature type="binding site" evidence="2">
    <location>
        <position position="278"/>
    </location>
    <ligand>
        <name>Mg(2+)</name>
        <dbReference type="ChEBI" id="CHEBI:18420"/>
        <label>1</label>
    </ligand>
</feature>
<feature type="binding site" evidence="2">
    <location>
        <position position="200"/>
    </location>
    <ligand>
        <name>Mg(2+)</name>
        <dbReference type="ChEBI" id="CHEBI:18420"/>
        <label>2</label>
    </ligand>
</feature>
<dbReference type="InterPro" id="IPR012337">
    <property type="entry name" value="RNaseH-like_sf"/>
</dbReference>
<evidence type="ECO:0000313" key="5">
    <source>
        <dbReference type="EMBL" id="QTD52008.1"/>
    </source>
</evidence>
<name>A0A8A4TSH8_SULCO</name>
<feature type="binding site" evidence="2">
    <location>
        <position position="164"/>
    </location>
    <ligand>
        <name>Mg(2+)</name>
        <dbReference type="ChEBI" id="CHEBI:18420"/>
        <label>1</label>
    </ligand>
</feature>
<gene>
    <name evidence="5" type="ORF">J3U87_06000</name>
</gene>
<dbReference type="GO" id="GO:0046872">
    <property type="term" value="F:metal ion binding"/>
    <property type="evidence" value="ECO:0007669"/>
    <property type="project" value="UniProtKB-KW"/>
</dbReference>
<evidence type="ECO:0000259" key="4">
    <source>
        <dbReference type="PROSITE" id="PS50879"/>
    </source>
</evidence>
<dbReference type="Proteomes" id="UP000663929">
    <property type="component" value="Chromosome"/>
</dbReference>
<dbReference type="EC" id="3.1.26.4" evidence="1"/>
<keyword evidence="1" id="KW-0540">Nuclease</keyword>
<dbReference type="AlphaFoldDB" id="A0A8A4TSH8"/>
<proteinExistence type="inferred from homology"/>
<dbReference type="GO" id="GO:0003676">
    <property type="term" value="F:nucleic acid binding"/>
    <property type="evidence" value="ECO:0007669"/>
    <property type="project" value="UniProtKB-UniRule"/>
</dbReference>
<dbReference type="PIRSF" id="PIRSF037839">
    <property type="entry name" value="Ribonuclease_H"/>
    <property type="match status" value="1"/>
</dbReference>
<comment type="cofactor">
    <cofactor evidence="2">
        <name>Mn(2+)</name>
        <dbReference type="ChEBI" id="CHEBI:29035"/>
    </cofactor>
    <cofactor evidence="2">
        <name>Mg(2+)</name>
        <dbReference type="ChEBI" id="CHEBI:18420"/>
    </cofactor>
    <text evidence="2">Binds 2 metal ions per subunit. Manganese or magnesium.</text>
</comment>
<comment type="subcellular location">
    <subcellularLocation>
        <location evidence="1">Cytoplasm</location>
    </subcellularLocation>
</comment>
<dbReference type="GO" id="GO:0005737">
    <property type="term" value="C:cytoplasm"/>
    <property type="evidence" value="ECO:0007669"/>
    <property type="project" value="UniProtKB-SubCell"/>
</dbReference>
<comment type="catalytic activity">
    <reaction evidence="1">
        <text>Endonucleolytic cleavage to 5'-phosphomonoester.</text>
        <dbReference type="EC" id="3.1.26.4"/>
    </reaction>
</comment>
<evidence type="ECO:0000256" key="1">
    <source>
        <dbReference type="PIRNR" id="PIRNR037839"/>
    </source>
</evidence>
<feature type="compositionally biased region" description="Basic and acidic residues" evidence="3">
    <location>
        <begin position="47"/>
        <end position="57"/>
    </location>
</feature>
<accession>A0A8A4TSH8</accession>
<keyword evidence="1 2" id="KW-0479">Metal-binding</keyword>
<feature type="domain" description="RNase H type-1" evidence="4">
    <location>
        <begin position="155"/>
        <end position="282"/>
    </location>
</feature>
<comment type="function">
    <text evidence="1">Endonuclease that specifically degrades the RNA of RNA-DNA hybrids.</text>
</comment>
<keyword evidence="1" id="KW-0378">Hydrolase</keyword>